<protein>
    <submittedName>
        <fullName evidence="4">Ankyrin-repeat protein</fullName>
    </submittedName>
</protein>
<dbReference type="PANTHER" id="PTHR24180">
    <property type="entry name" value="CYCLIN-DEPENDENT KINASE INHIBITOR 2C-RELATED"/>
    <property type="match status" value="1"/>
</dbReference>
<reference evidence="4" key="1">
    <citation type="submission" date="2023-03" db="EMBL/GenBank/DDBJ databases">
        <title>Mating type loci evolution in Malassezia.</title>
        <authorList>
            <person name="Coelho M.A."/>
        </authorList>
    </citation>
    <scope>NUCLEOTIDE SEQUENCE</scope>
    <source>
        <strain evidence="4">CBS 7876</strain>
    </source>
</reference>
<dbReference type="PANTHER" id="PTHR24180:SF45">
    <property type="entry name" value="POLY [ADP-RIBOSE] POLYMERASE TANKYRASE"/>
    <property type="match status" value="1"/>
</dbReference>
<feature type="repeat" description="ANK" evidence="3">
    <location>
        <begin position="38"/>
        <end position="64"/>
    </location>
</feature>
<gene>
    <name evidence="4" type="primary">NAS6</name>
    <name evidence="4" type="ORF">MOBT1_000145</name>
</gene>
<organism evidence="4 5">
    <name type="scientific">Malassezia obtusa</name>
    <dbReference type="NCBI Taxonomy" id="76774"/>
    <lineage>
        <taxon>Eukaryota</taxon>
        <taxon>Fungi</taxon>
        <taxon>Dikarya</taxon>
        <taxon>Basidiomycota</taxon>
        <taxon>Ustilaginomycotina</taxon>
        <taxon>Malasseziomycetes</taxon>
        <taxon>Malasseziales</taxon>
        <taxon>Malasseziaceae</taxon>
        <taxon>Malassezia</taxon>
    </lineage>
</organism>
<dbReference type="SUPFAM" id="SSF48403">
    <property type="entry name" value="Ankyrin repeat"/>
    <property type="match status" value="1"/>
</dbReference>
<dbReference type="PROSITE" id="PS50088">
    <property type="entry name" value="ANK_REPEAT"/>
    <property type="match status" value="4"/>
</dbReference>
<feature type="repeat" description="ANK" evidence="3">
    <location>
        <begin position="160"/>
        <end position="184"/>
    </location>
</feature>
<name>A0AAF0DXZ6_9BASI</name>
<evidence type="ECO:0000256" key="1">
    <source>
        <dbReference type="ARBA" id="ARBA00022737"/>
    </source>
</evidence>
<proteinExistence type="predicted"/>
<feature type="repeat" description="ANK" evidence="3">
    <location>
        <begin position="73"/>
        <end position="105"/>
    </location>
</feature>
<dbReference type="Pfam" id="PF00023">
    <property type="entry name" value="Ank"/>
    <property type="match status" value="2"/>
</dbReference>
<dbReference type="EMBL" id="CP119934">
    <property type="protein sequence ID" value="WFD01480.1"/>
    <property type="molecule type" value="Genomic_DNA"/>
</dbReference>
<dbReference type="Gene3D" id="1.25.40.20">
    <property type="entry name" value="Ankyrin repeat-containing domain"/>
    <property type="match status" value="2"/>
</dbReference>
<dbReference type="Proteomes" id="UP001214603">
    <property type="component" value="Chromosome 1"/>
</dbReference>
<evidence type="ECO:0000256" key="2">
    <source>
        <dbReference type="ARBA" id="ARBA00023043"/>
    </source>
</evidence>
<keyword evidence="2 3" id="KW-0040">ANK repeat</keyword>
<feature type="repeat" description="ANK" evidence="3">
    <location>
        <begin position="106"/>
        <end position="138"/>
    </location>
</feature>
<dbReference type="InterPro" id="IPR002110">
    <property type="entry name" value="Ankyrin_rpt"/>
</dbReference>
<dbReference type="AlphaFoldDB" id="A0AAF0DXZ6"/>
<keyword evidence="1" id="KW-0677">Repeat</keyword>
<dbReference type="PROSITE" id="PS50297">
    <property type="entry name" value="ANK_REP_REGION"/>
    <property type="match status" value="4"/>
</dbReference>
<evidence type="ECO:0000313" key="4">
    <source>
        <dbReference type="EMBL" id="WFD01480.1"/>
    </source>
</evidence>
<accession>A0AAF0DXZ6</accession>
<dbReference type="Pfam" id="PF12796">
    <property type="entry name" value="Ank_2"/>
    <property type="match status" value="1"/>
</dbReference>
<keyword evidence="5" id="KW-1185">Reference proteome</keyword>
<dbReference type="PRINTS" id="PR01415">
    <property type="entry name" value="ANKYRIN"/>
</dbReference>
<sequence length="223" mass="23866">MSQDSKLHNACLEGHLGLVKQYLEDNITEAQLNEQDADGRTPLHWAASSNDKLEIVEALNGAGSLHVDERDGSGWTPLMIAASAGAARIVDWLLEHGADPNAGNSRKLTALHYASSRNRAEVARSLLEAGADVNAQDGALQRPINGTPQPKTRVNPADRLGNTPLHLALESGHAQTAAILISEGEVDRNRPNKDGIIPEEMEGVGGLEQKRVRDFLVASFGPP</sequence>
<evidence type="ECO:0000313" key="5">
    <source>
        <dbReference type="Proteomes" id="UP001214603"/>
    </source>
</evidence>
<dbReference type="InterPro" id="IPR036770">
    <property type="entry name" value="Ankyrin_rpt-contain_sf"/>
</dbReference>
<dbReference type="SMART" id="SM00248">
    <property type="entry name" value="ANK"/>
    <property type="match status" value="4"/>
</dbReference>
<evidence type="ECO:0000256" key="3">
    <source>
        <dbReference type="PROSITE-ProRule" id="PRU00023"/>
    </source>
</evidence>
<dbReference type="InterPro" id="IPR051637">
    <property type="entry name" value="Ank_repeat_dom-contain_49"/>
</dbReference>